<protein>
    <submittedName>
        <fullName evidence="1">Expressed protein</fullName>
    </submittedName>
</protein>
<organism evidence="1 2">
    <name type="scientific">Phakopsora pachyrhizi</name>
    <name type="common">Asian soybean rust disease fungus</name>
    <dbReference type="NCBI Taxonomy" id="170000"/>
    <lineage>
        <taxon>Eukaryota</taxon>
        <taxon>Fungi</taxon>
        <taxon>Dikarya</taxon>
        <taxon>Basidiomycota</taxon>
        <taxon>Pucciniomycotina</taxon>
        <taxon>Pucciniomycetes</taxon>
        <taxon>Pucciniales</taxon>
        <taxon>Phakopsoraceae</taxon>
        <taxon>Phakopsora</taxon>
    </lineage>
</organism>
<gene>
    <name evidence="1" type="ORF">PPACK8108_LOCUS13030</name>
</gene>
<sequence>MPLSIETLRYIHLHRLTRDLEWTLESAADLIEQVSVPFSIAPLSDTPAKDLNLALVCTKTFDEPQTHLGQAVISDLPYPDVWQITPSQVSTLNQFKRSQREANKLSVVSDDRWWDGGFFEQRIVPIMGDFLLSRRSLTQERPKKNPANDSEVRGIIHSHGQDLLKLTTIPTANIDLKIRTQEELSDTSIIILPEQLRKMRNAQSSIALTLHSTGDRALGSRLLNGQENVSQFFLENFRHQISPPLIPRKLNKGFDSSSNLSKKTMDFVRGFMKQEPVVECSPILSSEEWNALDYFPILDITSPATPASSVEVKVIKPMNELLSSLFSEEKNETIFVSRAHLEPVLLPRTQGGIINRSKSFNPANYLDLKPLLRRKRSHSGNLNTPGELIGNQKEIEEEISVLNWDDFLKDREFNEEAFQENLLGGSFDFLNNLTKLRKLPVNTPKTPPSKERGHIEFHPSNVKDFTLNNKENSNAHDNSSNLKFQKVQGLSSLNIELPWSAYSFPSNFTIEDLTGIDFFKEKSYKQSFETMVESKNSFISNRLKSEKTDFQKEGRNWPNLVDLMNENRSRSNLSNKTLEPVNSDRITIGTPLKSGGSQLSIRSISKAALSLTEILEVEEAMNNDLNESEANYKKKQNSVKNRALEDDETETIKECELEGTGSTTQEESLSIIASSSKSLKDSEEDKYLVKEMIEESEGEELGYDRETVAEALSKFLVSRGKNKIN</sequence>
<dbReference type="EMBL" id="CALTRL010003198">
    <property type="protein sequence ID" value="CAH7678502.1"/>
    <property type="molecule type" value="Genomic_DNA"/>
</dbReference>
<name>A0AAV0B485_PHAPC</name>
<proteinExistence type="predicted"/>
<evidence type="ECO:0000313" key="2">
    <source>
        <dbReference type="Proteomes" id="UP001153365"/>
    </source>
</evidence>
<accession>A0AAV0B485</accession>
<comment type="caution">
    <text evidence="1">The sequence shown here is derived from an EMBL/GenBank/DDBJ whole genome shotgun (WGS) entry which is preliminary data.</text>
</comment>
<evidence type="ECO:0000313" key="1">
    <source>
        <dbReference type="EMBL" id="CAH7678502.1"/>
    </source>
</evidence>
<reference evidence="1" key="1">
    <citation type="submission" date="2022-06" db="EMBL/GenBank/DDBJ databases">
        <authorList>
            <consortium name="SYNGENTA / RWTH Aachen University"/>
        </authorList>
    </citation>
    <scope>NUCLEOTIDE SEQUENCE</scope>
</reference>
<dbReference type="Proteomes" id="UP001153365">
    <property type="component" value="Unassembled WGS sequence"/>
</dbReference>
<dbReference type="AlphaFoldDB" id="A0AAV0B485"/>
<keyword evidence="2" id="KW-1185">Reference proteome</keyword>